<keyword evidence="1" id="KW-0378">Hydrolase</keyword>
<keyword evidence="4" id="KW-1185">Reference proteome</keyword>
<organism evidence="3 4">
    <name type="scientific">Penicillium bovifimosum</name>
    <dbReference type="NCBI Taxonomy" id="126998"/>
    <lineage>
        <taxon>Eukaryota</taxon>
        <taxon>Fungi</taxon>
        <taxon>Dikarya</taxon>
        <taxon>Ascomycota</taxon>
        <taxon>Pezizomycotina</taxon>
        <taxon>Eurotiomycetes</taxon>
        <taxon>Eurotiomycetidae</taxon>
        <taxon>Eurotiales</taxon>
        <taxon>Aspergillaceae</taxon>
        <taxon>Penicillium</taxon>
    </lineage>
</organism>
<dbReference type="OrthoDB" id="2094269at2759"/>
<dbReference type="GeneID" id="81401202"/>
<feature type="domain" description="Serine hydrolase" evidence="2">
    <location>
        <begin position="3"/>
        <end position="113"/>
    </location>
</feature>
<dbReference type="GO" id="GO:0005737">
    <property type="term" value="C:cytoplasm"/>
    <property type="evidence" value="ECO:0007669"/>
    <property type="project" value="TreeGrafter"/>
</dbReference>
<dbReference type="EMBL" id="JAPQKL010000002">
    <property type="protein sequence ID" value="KAJ5142501.1"/>
    <property type="molecule type" value="Genomic_DNA"/>
</dbReference>
<dbReference type="SUPFAM" id="SSF53474">
    <property type="entry name" value="alpha/beta-Hydrolases"/>
    <property type="match status" value="1"/>
</dbReference>
<feature type="non-terminal residue" evidence="3">
    <location>
        <position position="115"/>
    </location>
</feature>
<reference evidence="3" key="2">
    <citation type="journal article" date="2023" name="IMA Fungus">
        <title>Comparative genomic study of the Penicillium genus elucidates a diverse pangenome and 15 lateral gene transfer events.</title>
        <authorList>
            <person name="Petersen C."/>
            <person name="Sorensen T."/>
            <person name="Nielsen M.R."/>
            <person name="Sondergaard T.E."/>
            <person name="Sorensen J.L."/>
            <person name="Fitzpatrick D.A."/>
            <person name="Frisvad J.C."/>
            <person name="Nielsen K.L."/>
        </authorList>
    </citation>
    <scope>NUCLEOTIDE SEQUENCE</scope>
    <source>
        <strain evidence="3">IBT 22155</strain>
    </source>
</reference>
<dbReference type="GO" id="GO:0017000">
    <property type="term" value="P:antibiotic biosynthetic process"/>
    <property type="evidence" value="ECO:0007669"/>
    <property type="project" value="UniProtKB-ARBA"/>
</dbReference>
<name>A0A9W9L880_9EURO</name>
<dbReference type="InterPro" id="IPR005645">
    <property type="entry name" value="FSH-like_dom"/>
</dbReference>
<dbReference type="GO" id="GO:0016787">
    <property type="term" value="F:hydrolase activity"/>
    <property type="evidence" value="ECO:0007669"/>
    <property type="project" value="UniProtKB-KW"/>
</dbReference>
<accession>A0A9W9L880</accession>
<dbReference type="PANTHER" id="PTHR48070:SF6">
    <property type="entry name" value="ESTERASE OVCA2"/>
    <property type="match status" value="1"/>
</dbReference>
<dbReference type="GO" id="GO:0005634">
    <property type="term" value="C:nucleus"/>
    <property type="evidence" value="ECO:0007669"/>
    <property type="project" value="TreeGrafter"/>
</dbReference>
<dbReference type="GO" id="GO:0072330">
    <property type="term" value="P:monocarboxylic acid biosynthetic process"/>
    <property type="evidence" value="ECO:0007669"/>
    <property type="project" value="UniProtKB-ARBA"/>
</dbReference>
<dbReference type="InterPro" id="IPR029058">
    <property type="entry name" value="AB_hydrolase_fold"/>
</dbReference>
<dbReference type="Pfam" id="PF03959">
    <property type="entry name" value="FSH1"/>
    <property type="match status" value="1"/>
</dbReference>
<evidence type="ECO:0000313" key="4">
    <source>
        <dbReference type="Proteomes" id="UP001149079"/>
    </source>
</evidence>
<dbReference type="RefSeq" id="XP_056524145.1">
    <property type="nucleotide sequence ID" value="XM_056662032.1"/>
</dbReference>
<evidence type="ECO:0000259" key="2">
    <source>
        <dbReference type="Pfam" id="PF03959"/>
    </source>
</evidence>
<proteinExistence type="predicted"/>
<dbReference type="GO" id="GO:0019748">
    <property type="term" value="P:secondary metabolic process"/>
    <property type="evidence" value="ECO:0007669"/>
    <property type="project" value="TreeGrafter"/>
</dbReference>
<evidence type="ECO:0000313" key="3">
    <source>
        <dbReference type="EMBL" id="KAJ5142501.1"/>
    </source>
</evidence>
<dbReference type="InterPro" id="IPR050593">
    <property type="entry name" value="LovG"/>
</dbReference>
<dbReference type="Gene3D" id="3.40.50.1820">
    <property type="entry name" value="alpha/beta hydrolase"/>
    <property type="match status" value="1"/>
</dbReference>
<dbReference type="AlphaFoldDB" id="A0A9W9L880"/>
<protein>
    <recommendedName>
        <fullName evidence="2">Serine hydrolase domain-containing protein</fullName>
    </recommendedName>
</protein>
<dbReference type="Proteomes" id="UP001149079">
    <property type="component" value="Unassembled WGS sequence"/>
</dbReference>
<comment type="caution">
    <text evidence="3">The sequence shown here is derived from an EMBL/GenBank/DDBJ whole genome shotgun (WGS) entry which is preliminary data.</text>
</comment>
<reference evidence="3" key="1">
    <citation type="submission" date="2022-11" db="EMBL/GenBank/DDBJ databases">
        <authorList>
            <person name="Petersen C."/>
        </authorList>
    </citation>
    <scope>NUCLEOTIDE SEQUENCE</scope>
    <source>
        <strain evidence="3">IBT 22155</strain>
    </source>
</reference>
<sequence>GTKVWGYSGPSNDDINSLERSIQHILDTLEQDGPFSGMVGFSSGAAMPAIVTSMLEKRQTVCGIPWARRYSQLQFAICLSGFKLQNKCYEAFYFPNIVTPMFHAVGELDPTVPLA</sequence>
<dbReference type="PANTHER" id="PTHR48070">
    <property type="entry name" value="ESTERASE OVCA2"/>
    <property type="match status" value="1"/>
</dbReference>
<evidence type="ECO:0000256" key="1">
    <source>
        <dbReference type="ARBA" id="ARBA00022801"/>
    </source>
</evidence>
<gene>
    <name evidence="3" type="ORF">N7515_001288</name>
</gene>